<keyword evidence="4" id="KW-1003">Cell membrane</keyword>
<evidence type="ECO:0000256" key="5">
    <source>
        <dbReference type="ARBA" id="ARBA00022692"/>
    </source>
</evidence>
<dbReference type="RefSeq" id="WP_126619900.1">
    <property type="nucleotide sequence ID" value="NZ_CP034563.1"/>
</dbReference>
<feature type="transmembrane region" description="Helical" evidence="10">
    <location>
        <begin position="196"/>
        <end position="219"/>
    </location>
</feature>
<feature type="transmembrane region" description="Helical" evidence="10">
    <location>
        <begin position="323"/>
        <end position="343"/>
    </location>
</feature>
<dbReference type="OrthoDB" id="9780160at2"/>
<dbReference type="Proteomes" id="UP000267268">
    <property type="component" value="Chromosome 2"/>
</dbReference>
<evidence type="ECO:0000256" key="10">
    <source>
        <dbReference type="SAM" id="Phobius"/>
    </source>
</evidence>
<reference evidence="11 12" key="1">
    <citation type="submission" date="2018-12" db="EMBL/GenBank/DDBJ databases">
        <title>Flammeovirga pectinis sp. nov., isolated from the gut of the Korean scallop, Patinopecten yessoensis.</title>
        <authorList>
            <person name="Bae J.-W."/>
            <person name="Jeong Y.-S."/>
            <person name="Kang W."/>
        </authorList>
    </citation>
    <scope>NUCLEOTIDE SEQUENCE [LARGE SCALE GENOMIC DNA]</scope>
    <source>
        <strain evidence="11 12">L12M1</strain>
    </source>
</reference>
<keyword evidence="3" id="KW-0050">Antiport</keyword>
<gene>
    <name evidence="11" type="ORF">EI427_24135</name>
</gene>
<feature type="transmembrane region" description="Helical" evidence="10">
    <location>
        <begin position="98"/>
        <end position="117"/>
    </location>
</feature>
<comment type="subcellular location">
    <subcellularLocation>
        <location evidence="1">Cell membrane</location>
        <topology evidence="1">Multi-pass membrane protein</topology>
    </subcellularLocation>
</comment>
<evidence type="ECO:0000256" key="6">
    <source>
        <dbReference type="ARBA" id="ARBA00022989"/>
    </source>
</evidence>
<keyword evidence="5 10" id="KW-0812">Transmembrane</keyword>
<keyword evidence="6 10" id="KW-1133">Transmembrane helix</keyword>
<dbReference type="Pfam" id="PF01554">
    <property type="entry name" value="MatE"/>
    <property type="match status" value="2"/>
</dbReference>
<evidence type="ECO:0000256" key="2">
    <source>
        <dbReference type="ARBA" id="ARBA00022448"/>
    </source>
</evidence>
<dbReference type="CDD" id="cd13131">
    <property type="entry name" value="MATE_NorM_like"/>
    <property type="match status" value="1"/>
</dbReference>
<proteinExistence type="predicted"/>
<evidence type="ECO:0000256" key="9">
    <source>
        <dbReference type="ARBA" id="ARBA00031636"/>
    </source>
</evidence>
<dbReference type="GO" id="GO:0042910">
    <property type="term" value="F:xenobiotic transmembrane transporter activity"/>
    <property type="evidence" value="ECO:0007669"/>
    <property type="project" value="InterPro"/>
</dbReference>
<name>A0A3Q9FV64_9BACT</name>
<dbReference type="PANTHER" id="PTHR43298">
    <property type="entry name" value="MULTIDRUG RESISTANCE PROTEIN NORM-RELATED"/>
    <property type="match status" value="1"/>
</dbReference>
<feature type="transmembrane region" description="Helical" evidence="10">
    <location>
        <begin position="363"/>
        <end position="384"/>
    </location>
</feature>
<dbReference type="GO" id="GO:0006811">
    <property type="term" value="P:monoatomic ion transport"/>
    <property type="evidence" value="ECO:0007669"/>
    <property type="project" value="UniProtKB-KW"/>
</dbReference>
<keyword evidence="12" id="KW-1185">Reference proteome</keyword>
<feature type="transmembrane region" description="Helical" evidence="10">
    <location>
        <begin position="137"/>
        <end position="158"/>
    </location>
</feature>
<evidence type="ECO:0000313" key="11">
    <source>
        <dbReference type="EMBL" id="AZQ65308.1"/>
    </source>
</evidence>
<feature type="transmembrane region" description="Helical" evidence="10">
    <location>
        <begin position="52"/>
        <end position="77"/>
    </location>
</feature>
<feature type="transmembrane region" description="Helical" evidence="10">
    <location>
        <begin position="423"/>
        <end position="440"/>
    </location>
</feature>
<organism evidence="11 12">
    <name type="scientific">Flammeovirga pectinis</name>
    <dbReference type="NCBI Taxonomy" id="2494373"/>
    <lineage>
        <taxon>Bacteria</taxon>
        <taxon>Pseudomonadati</taxon>
        <taxon>Bacteroidota</taxon>
        <taxon>Cytophagia</taxon>
        <taxon>Cytophagales</taxon>
        <taxon>Flammeovirgaceae</taxon>
        <taxon>Flammeovirga</taxon>
    </lineage>
</organism>
<keyword evidence="2" id="KW-0813">Transport</keyword>
<keyword evidence="8 10" id="KW-0472">Membrane</keyword>
<dbReference type="KEGG" id="fll:EI427_24135"/>
<dbReference type="NCBIfam" id="TIGR00797">
    <property type="entry name" value="matE"/>
    <property type="match status" value="1"/>
</dbReference>
<dbReference type="PANTHER" id="PTHR43298:SF2">
    <property type="entry name" value="FMN_FAD EXPORTER YEEO-RELATED"/>
    <property type="match status" value="1"/>
</dbReference>
<dbReference type="EMBL" id="CP034563">
    <property type="protein sequence ID" value="AZQ65308.1"/>
    <property type="molecule type" value="Genomic_DNA"/>
</dbReference>
<evidence type="ECO:0000256" key="7">
    <source>
        <dbReference type="ARBA" id="ARBA00023065"/>
    </source>
</evidence>
<dbReference type="PIRSF" id="PIRSF006603">
    <property type="entry name" value="DinF"/>
    <property type="match status" value="1"/>
</dbReference>
<keyword evidence="7" id="KW-0406">Ion transport</keyword>
<evidence type="ECO:0000256" key="3">
    <source>
        <dbReference type="ARBA" id="ARBA00022449"/>
    </source>
</evidence>
<dbReference type="AlphaFoldDB" id="A0A3Q9FV64"/>
<evidence type="ECO:0000256" key="1">
    <source>
        <dbReference type="ARBA" id="ARBA00004651"/>
    </source>
</evidence>
<feature type="transmembrane region" description="Helical" evidence="10">
    <location>
        <begin position="12"/>
        <end position="32"/>
    </location>
</feature>
<feature type="transmembrane region" description="Helical" evidence="10">
    <location>
        <begin position="396"/>
        <end position="417"/>
    </location>
</feature>
<evidence type="ECO:0000256" key="4">
    <source>
        <dbReference type="ARBA" id="ARBA00022475"/>
    </source>
</evidence>
<evidence type="ECO:0000256" key="8">
    <source>
        <dbReference type="ARBA" id="ARBA00023136"/>
    </source>
</evidence>
<accession>A0A3Q9FV64</accession>
<dbReference type="InterPro" id="IPR002528">
    <property type="entry name" value="MATE_fam"/>
</dbReference>
<evidence type="ECO:0000313" key="12">
    <source>
        <dbReference type="Proteomes" id="UP000267268"/>
    </source>
</evidence>
<protein>
    <recommendedName>
        <fullName evidence="9">Multidrug-efflux transporter</fullName>
    </recommendedName>
</protein>
<dbReference type="GO" id="GO:0005886">
    <property type="term" value="C:plasma membrane"/>
    <property type="evidence" value="ECO:0007669"/>
    <property type="project" value="UniProtKB-SubCell"/>
</dbReference>
<dbReference type="InterPro" id="IPR050222">
    <property type="entry name" value="MATE_MdtK"/>
</dbReference>
<dbReference type="InterPro" id="IPR048279">
    <property type="entry name" value="MdtK-like"/>
</dbReference>
<dbReference type="GO" id="GO:0015297">
    <property type="term" value="F:antiporter activity"/>
    <property type="evidence" value="ECO:0007669"/>
    <property type="project" value="UniProtKB-KW"/>
</dbReference>
<sequence>MKIQLKRQWESYSPLFSSILKLGWPVILAQMGQISVGIVDNMIIGQLGRTPLAAASFTNTIFNVVLLFGMGFTFILTPKIGEAIGLNNPKKAVEALKNSFVANVLICIALLLVLIVLNIGMPYMGQPSAIISDSQNYLWLLALSLIPQIIFLTYKQFFEGVGDTKTGMKITLLGNVVNIIGDFIFVFGLFGAPKMGLLGAGVGTLLARIFMAFAAYWIFTYRQLYSKYAALLSEVKVQTEELKLFFKNGIPMAFQMLMESSAFSVSTLMMGWVSEVGLAAHQVALSLSTLGYMVYQGIGSATGILVSQEFGQRNFKEVNRITNASLIIIVAMSIGAVIFFLTGRSWMPYLFTQDEEVIHFVRIFIFWLATYQTFDAIEIVYAGALRGLHDFKVPMWLIFSSYFIIAIPFSYFCAFHWGQGEAGIWMGFPLGLGIICIFFVKRFKDRLSFVEKNHIQHSKKIR</sequence>
<feature type="transmembrane region" description="Helical" evidence="10">
    <location>
        <begin position="170"/>
        <end position="190"/>
    </location>
</feature>